<dbReference type="PRINTS" id="PR00469">
    <property type="entry name" value="PNDRDTASEII"/>
</dbReference>
<evidence type="ECO:0000256" key="3">
    <source>
        <dbReference type="ARBA" id="ARBA00048132"/>
    </source>
</evidence>
<dbReference type="InterPro" id="IPR036188">
    <property type="entry name" value="FAD/NAD-bd_sf"/>
</dbReference>
<comment type="caution">
    <text evidence="5">The sequence shown here is derived from an EMBL/GenBank/DDBJ whole genome shotgun (WGS) entry which is preliminary data.</text>
</comment>
<feature type="domain" description="FAD/NAD(P)-binding" evidence="4">
    <location>
        <begin position="19"/>
        <end position="287"/>
    </location>
</feature>
<dbReference type="EMBL" id="ACLF03000004">
    <property type="protein sequence ID" value="EFQ83580.1"/>
    <property type="molecule type" value="Genomic_DNA"/>
</dbReference>
<gene>
    <name evidence="5" type="ORF">HMPREF0063_11243</name>
</gene>
<accession>E2SB34</accession>
<evidence type="ECO:0000256" key="1">
    <source>
        <dbReference type="ARBA" id="ARBA00022630"/>
    </source>
</evidence>
<dbReference type="SUPFAM" id="SSF51905">
    <property type="entry name" value="FAD/NAD(P)-binding domain"/>
    <property type="match status" value="1"/>
</dbReference>
<dbReference type="HOGENOM" id="CLU_031864_5_0_11"/>
<organism evidence="5 6">
    <name type="scientific">Aeromicrobium marinum DSM 15272</name>
    <dbReference type="NCBI Taxonomy" id="585531"/>
    <lineage>
        <taxon>Bacteria</taxon>
        <taxon>Bacillati</taxon>
        <taxon>Actinomycetota</taxon>
        <taxon>Actinomycetes</taxon>
        <taxon>Propionibacteriales</taxon>
        <taxon>Nocardioidaceae</taxon>
        <taxon>Aeromicrobium</taxon>
    </lineage>
</organism>
<evidence type="ECO:0000313" key="5">
    <source>
        <dbReference type="EMBL" id="EFQ83580.1"/>
    </source>
</evidence>
<dbReference type="eggNOG" id="COG0492">
    <property type="taxonomic scope" value="Bacteria"/>
</dbReference>
<reference evidence="5" key="1">
    <citation type="submission" date="2010-08" db="EMBL/GenBank/DDBJ databases">
        <authorList>
            <person name="Muzny D."/>
            <person name="Qin X."/>
            <person name="Buhay C."/>
            <person name="Dugan-Rocha S."/>
            <person name="Ding Y."/>
            <person name="Chen G."/>
            <person name="Hawes A."/>
            <person name="Holder M."/>
            <person name="Jhangiani S."/>
            <person name="Johnson A."/>
            <person name="Khan Z."/>
            <person name="Li Z."/>
            <person name="Liu W."/>
            <person name="Liu X."/>
            <person name="Perez L."/>
            <person name="Shen H."/>
            <person name="Wang Q."/>
            <person name="Watt J."/>
            <person name="Xi L."/>
            <person name="Xin Y."/>
            <person name="Zhou J."/>
            <person name="Deng J."/>
            <person name="Jiang H."/>
            <person name="Liu Y."/>
            <person name="Qu J."/>
            <person name="Song X.-Z."/>
            <person name="Zhang L."/>
            <person name="Villasana D."/>
            <person name="Johnson A."/>
            <person name="Liu J."/>
            <person name="Liyanage D."/>
            <person name="Lorensuhewa L."/>
            <person name="Robinson T."/>
            <person name="Song A."/>
            <person name="Song B.-B."/>
            <person name="Dinh H."/>
            <person name="Thornton R."/>
            <person name="Coyle M."/>
            <person name="Francisco L."/>
            <person name="Jackson L."/>
            <person name="Javaid M."/>
            <person name="Korchina V."/>
            <person name="Kovar C."/>
            <person name="Mata R."/>
            <person name="Mathew T."/>
            <person name="Ngo R."/>
            <person name="Nguyen L."/>
            <person name="Nguyen N."/>
            <person name="Okwuonu G."/>
            <person name="Ongeri F."/>
            <person name="Pham C."/>
            <person name="Simmons D."/>
            <person name="Wilczek-Boney K."/>
            <person name="Hale W."/>
            <person name="Jakkamsetti A."/>
            <person name="Pham P."/>
            <person name="Ruth R."/>
            <person name="San Lucas F."/>
            <person name="Warren J."/>
            <person name="Zhang J."/>
            <person name="Zhao Z."/>
            <person name="Zhou C."/>
            <person name="Zhu D."/>
            <person name="Lee S."/>
            <person name="Bess C."/>
            <person name="Blankenburg K."/>
            <person name="Forbes L."/>
            <person name="Fu Q."/>
            <person name="Gubbala S."/>
            <person name="Hirani K."/>
            <person name="Jayaseelan J.C."/>
            <person name="Lara F."/>
            <person name="Munidasa M."/>
            <person name="Palculict T."/>
            <person name="Patil S."/>
            <person name="Pu L.-L."/>
            <person name="Saada N."/>
            <person name="Tang L."/>
            <person name="Weissenberger G."/>
            <person name="Zhu Y."/>
            <person name="Hemphill L."/>
            <person name="Shang Y."/>
            <person name="Youmans B."/>
            <person name="Ayvaz T."/>
            <person name="Ross M."/>
            <person name="Santibanez J."/>
            <person name="Aqrawi P."/>
            <person name="Gross S."/>
            <person name="Joshi V."/>
            <person name="Fowler G."/>
            <person name="Nazareth L."/>
            <person name="Reid J."/>
            <person name="Worley K."/>
            <person name="Petrosino J."/>
            <person name="Highlander S."/>
            <person name="Gibbs R."/>
        </authorList>
    </citation>
    <scope>NUCLEOTIDE SEQUENCE [LARGE SCALE GENOMIC DNA]</scope>
    <source>
        <strain evidence="5">DSM 15272</strain>
    </source>
</reference>
<dbReference type="OrthoDB" id="9786503at2"/>
<evidence type="ECO:0000256" key="2">
    <source>
        <dbReference type="ARBA" id="ARBA00023002"/>
    </source>
</evidence>
<dbReference type="GO" id="GO:0004791">
    <property type="term" value="F:thioredoxin-disulfide reductase (NADPH) activity"/>
    <property type="evidence" value="ECO:0007669"/>
    <property type="project" value="UniProtKB-EC"/>
</dbReference>
<dbReference type="Pfam" id="PF07992">
    <property type="entry name" value="Pyr_redox_2"/>
    <property type="match status" value="1"/>
</dbReference>
<dbReference type="Gene3D" id="3.50.50.60">
    <property type="entry name" value="FAD/NAD(P)-binding domain"/>
    <property type="match status" value="2"/>
</dbReference>
<comment type="catalytic activity">
    <reaction evidence="3">
        <text>[thioredoxin]-dithiol + NADP(+) = [thioredoxin]-disulfide + NADPH + H(+)</text>
        <dbReference type="Rhea" id="RHEA:20345"/>
        <dbReference type="Rhea" id="RHEA-COMP:10698"/>
        <dbReference type="Rhea" id="RHEA-COMP:10700"/>
        <dbReference type="ChEBI" id="CHEBI:15378"/>
        <dbReference type="ChEBI" id="CHEBI:29950"/>
        <dbReference type="ChEBI" id="CHEBI:50058"/>
        <dbReference type="ChEBI" id="CHEBI:57783"/>
        <dbReference type="ChEBI" id="CHEBI:58349"/>
        <dbReference type="EC" id="1.8.1.9"/>
    </reaction>
</comment>
<keyword evidence="6" id="KW-1185">Reference proteome</keyword>
<sequence length="325" mass="33524">MKSHDDVDSNPRTQETTMHDVLVIGAGPAGLQAALTIGRVHRTALVVDSGEYRNAATAHLHNLIAHDGWDPERLRAAARADLERYDTVSVLRGRVTSVAGSSGDFVAELADGSTRRARRIVLATGVRDELPDVPGLAQMWGRQVAHCPFCDGHELSGRRVGVLGASAPHLGHVAALLAPIAADCVLLAGDLEFDEQVLAQASADGARVRGGLVERVAPRGDGLTVHLVDGETLELDGLFVAPAVVQSAPFAEQLGVELNPSGGVAIDATGRTSVAGVYAAGDSAHHRELPMPMASVAGAIGSGMVAGAASVGDLVMQRDPVPSAA</sequence>
<keyword evidence="1" id="KW-0285">Flavoprotein</keyword>
<keyword evidence="2" id="KW-0560">Oxidoreductase</keyword>
<name>E2SB34_9ACTN</name>
<dbReference type="PRINTS" id="PR00368">
    <property type="entry name" value="FADPNR"/>
</dbReference>
<dbReference type="STRING" id="585531.HMPREF0063_11243"/>
<dbReference type="InterPro" id="IPR023753">
    <property type="entry name" value="FAD/NAD-binding_dom"/>
</dbReference>
<dbReference type="Proteomes" id="UP000003111">
    <property type="component" value="Unassembled WGS sequence"/>
</dbReference>
<evidence type="ECO:0000259" key="4">
    <source>
        <dbReference type="Pfam" id="PF07992"/>
    </source>
</evidence>
<dbReference type="InterPro" id="IPR050097">
    <property type="entry name" value="Ferredoxin-NADP_redctase_2"/>
</dbReference>
<dbReference type="AlphaFoldDB" id="E2SB34"/>
<evidence type="ECO:0000313" key="6">
    <source>
        <dbReference type="Proteomes" id="UP000003111"/>
    </source>
</evidence>
<dbReference type="PANTHER" id="PTHR48105">
    <property type="entry name" value="THIOREDOXIN REDUCTASE 1-RELATED-RELATED"/>
    <property type="match status" value="1"/>
</dbReference>
<protein>
    <submittedName>
        <fullName evidence="5">Pyridine nucleotide-disulfide oxidoreductase</fullName>
    </submittedName>
</protein>
<proteinExistence type="predicted"/>